<comment type="caution">
    <text evidence="2">The sequence shown here is derived from an EMBL/GenBank/DDBJ whole genome shotgun (WGS) entry which is preliminary data.</text>
</comment>
<gene>
    <name evidence="2" type="ORF">Rhopal_007709-T1</name>
</gene>
<organism evidence="2 3">
    <name type="scientific">Rhodotorula paludigena</name>
    <dbReference type="NCBI Taxonomy" id="86838"/>
    <lineage>
        <taxon>Eukaryota</taxon>
        <taxon>Fungi</taxon>
        <taxon>Dikarya</taxon>
        <taxon>Basidiomycota</taxon>
        <taxon>Pucciniomycotina</taxon>
        <taxon>Microbotryomycetes</taxon>
        <taxon>Sporidiobolales</taxon>
        <taxon>Sporidiobolaceae</taxon>
        <taxon>Rhodotorula</taxon>
    </lineage>
</organism>
<accession>A0AAV5GQF4</accession>
<proteinExistence type="predicted"/>
<evidence type="ECO:0000256" key="1">
    <source>
        <dbReference type="SAM" id="MobiDB-lite"/>
    </source>
</evidence>
<feature type="region of interest" description="Disordered" evidence="1">
    <location>
        <begin position="187"/>
        <end position="229"/>
    </location>
</feature>
<keyword evidence="3" id="KW-1185">Reference proteome</keyword>
<evidence type="ECO:0000313" key="2">
    <source>
        <dbReference type="EMBL" id="GJN94626.1"/>
    </source>
</evidence>
<protein>
    <submittedName>
        <fullName evidence="2">Uncharacterized protein</fullName>
    </submittedName>
</protein>
<dbReference type="EMBL" id="BQKY01000018">
    <property type="protein sequence ID" value="GJN94626.1"/>
    <property type="molecule type" value="Genomic_DNA"/>
</dbReference>
<reference evidence="2 3" key="1">
    <citation type="submission" date="2021-12" db="EMBL/GenBank/DDBJ databases">
        <title>High titer production of polyol ester of fatty acids by Rhodotorula paludigena BS15 towards product separation-free biomass refinery.</title>
        <authorList>
            <person name="Mano J."/>
            <person name="Ono H."/>
            <person name="Tanaka T."/>
            <person name="Naito K."/>
            <person name="Sushida H."/>
            <person name="Ike M."/>
            <person name="Tokuyasu K."/>
            <person name="Kitaoka M."/>
        </authorList>
    </citation>
    <scope>NUCLEOTIDE SEQUENCE [LARGE SCALE GENOMIC DNA]</scope>
    <source>
        <strain evidence="2 3">BS15</strain>
    </source>
</reference>
<dbReference type="Proteomes" id="UP001342314">
    <property type="component" value="Unassembled WGS sequence"/>
</dbReference>
<dbReference type="AlphaFoldDB" id="A0AAV5GQF4"/>
<evidence type="ECO:0000313" key="3">
    <source>
        <dbReference type="Proteomes" id="UP001342314"/>
    </source>
</evidence>
<feature type="compositionally biased region" description="Basic and acidic residues" evidence="1">
    <location>
        <begin position="195"/>
        <end position="209"/>
    </location>
</feature>
<sequence length="262" mass="29395">MADVLLYGLAYVVTDVSQKIANLRSPIVPISVDSFANAPPPLPVHLARADELQFLPPIVTEHSLALAHHSWATRHAAIWLKLCALNDARAKHLIGCWAGLTQGEVGRENIRQARQAVDEAAWVEERLKQALDWCDERKVRKMQLVKLVRYRKGRRSAITRPTHTDVPPTLLDLPFPIPLAPPSNRMAPFIPRPPPLERESQAEAEERNRPPTYTREADATNGESTLEGGFLSGEVDVQEYEAALMEDDDILRALQIHHPRMS</sequence>
<name>A0AAV5GQF4_9BASI</name>